<dbReference type="Proteomes" id="UP000069205">
    <property type="component" value="Chromosome"/>
</dbReference>
<accession>A0A0K2GF61</accession>
<feature type="transmembrane region" description="Helical" evidence="1">
    <location>
        <begin position="131"/>
        <end position="152"/>
    </location>
</feature>
<dbReference type="STRING" id="42253.NITMOv2_3192"/>
<keyword evidence="1" id="KW-1133">Transmembrane helix</keyword>
<dbReference type="EMBL" id="CP011801">
    <property type="protein sequence ID" value="ALA59591.1"/>
    <property type="molecule type" value="Genomic_DNA"/>
</dbReference>
<dbReference type="KEGG" id="nmv:NITMOv2_3192"/>
<dbReference type="PATRIC" id="fig|42253.5.peg.3145"/>
<gene>
    <name evidence="2" type="ORF">NITMOv2_3192</name>
</gene>
<reference evidence="2 3" key="1">
    <citation type="journal article" date="2015" name="Proc. Natl. Acad. Sci. U.S.A.">
        <title>Expanded metabolic versatility of ubiquitous nitrite-oxidizing bacteria from the genus Nitrospira.</title>
        <authorList>
            <person name="Koch H."/>
            <person name="Lucker S."/>
            <person name="Albertsen M."/>
            <person name="Kitzinger K."/>
            <person name="Herbold C."/>
            <person name="Spieck E."/>
            <person name="Nielsen P.H."/>
            <person name="Wagner M."/>
            <person name="Daims H."/>
        </authorList>
    </citation>
    <scope>NUCLEOTIDE SEQUENCE [LARGE SCALE GENOMIC DNA]</scope>
    <source>
        <strain evidence="2 3">NSP M-1</strain>
    </source>
</reference>
<evidence type="ECO:0000256" key="1">
    <source>
        <dbReference type="SAM" id="Phobius"/>
    </source>
</evidence>
<dbReference type="RefSeq" id="WP_053380574.1">
    <property type="nucleotide sequence ID" value="NZ_CP011801.1"/>
</dbReference>
<evidence type="ECO:0000313" key="2">
    <source>
        <dbReference type="EMBL" id="ALA59591.1"/>
    </source>
</evidence>
<sequence>MGAYPLVGGGAAVARDEAARNALVRRFSLRVTLVLIVLCNAVFLAGVWGSGVNLDELVKTPDLFNPASDICLRLTWQRLAGAPDPVRLCSEWINLSDPSGKPHLLDSNTTVKQGPDGRYYVDRGVQADYRLMAFVGFVAAVLVSGLLIRRYLVARYRLRLERAAFRQ</sequence>
<evidence type="ECO:0000313" key="3">
    <source>
        <dbReference type="Proteomes" id="UP000069205"/>
    </source>
</evidence>
<proteinExistence type="predicted"/>
<dbReference type="OrthoDB" id="9796453at2"/>
<dbReference type="AlphaFoldDB" id="A0A0K2GF61"/>
<keyword evidence="1" id="KW-0472">Membrane</keyword>
<feature type="transmembrane region" description="Helical" evidence="1">
    <location>
        <begin position="27"/>
        <end position="48"/>
    </location>
</feature>
<protein>
    <submittedName>
        <fullName evidence="2">Uncharacterized protein</fullName>
    </submittedName>
</protein>
<keyword evidence="1" id="KW-0812">Transmembrane</keyword>
<name>A0A0K2GF61_NITMO</name>
<keyword evidence="3" id="KW-1185">Reference proteome</keyword>
<organism evidence="2 3">
    <name type="scientific">Nitrospira moscoviensis</name>
    <dbReference type="NCBI Taxonomy" id="42253"/>
    <lineage>
        <taxon>Bacteria</taxon>
        <taxon>Pseudomonadati</taxon>
        <taxon>Nitrospirota</taxon>
        <taxon>Nitrospiria</taxon>
        <taxon>Nitrospirales</taxon>
        <taxon>Nitrospiraceae</taxon>
        <taxon>Nitrospira</taxon>
    </lineage>
</organism>